<dbReference type="Pfam" id="PF11788">
    <property type="entry name" value="MRP-L46"/>
    <property type="match status" value="1"/>
</dbReference>
<evidence type="ECO:0000313" key="3">
    <source>
        <dbReference type="EMBL" id="KAJ1362467.1"/>
    </source>
</evidence>
<dbReference type="Pfam" id="PF00293">
    <property type="entry name" value="NUDIX"/>
    <property type="match status" value="1"/>
</dbReference>
<dbReference type="GO" id="GO:0005762">
    <property type="term" value="C:mitochondrial large ribosomal subunit"/>
    <property type="evidence" value="ECO:0007669"/>
    <property type="project" value="TreeGrafter"/>
</dbReference>
<protein>
    <recommendedName>
        <fullName evidence="1">39S ribosomal protein L46, mitochondrial</fullName>
    </recommendedName>
</protein>
<name>A0AAD5N5T5_PARTN</name>
<feature type="domain" description="Nudix hydrolase" evidence="2">
    <location>
        <begin position="146"/>
        <end position="295"/>
    </location>
</feature>
<sequence>MFTFKINILYRIRLFYAWEEPPQVHSISRFFRLYIISIVAMRLSHILYNNWDVMVSVALSRSQVLAPVMSDVERRFHNLQMEEEREKSLLCNFELKSIQDEKLMAKREEFERLGKDLSELEEQIGATNAAIQDGWSRRGEQLMAKLQVASDSARKVNDEHSLQRMLDRKVLLIVQQRFNQEGYRSPWILPQTKHASGESLRETAERCLKQTADRLKASIYGNAPFAVFTQRYPKPLGSRLAKEGAKLFFYHAVVTPDSTFSPNKEEIVEYKWVTREEFWSIVPSKKYKACVDTVFLE</sequence>
<dbReference type="InterPro" id="IPR040008">
    <property type="entry name" value="Ribosomal_mL46"/>
</dbReference>
<dbReference type="PANTHER" id="PTHR13124">
    <property type="entry name" value="39S RIBOSOMAL PROTEIN L46, MITOCHONDRIAL PRECURSOR-RELATED"/>
    <property type="match status" value="1"/>
</dbReference>
<dbReference type="InterPro" id="IPR015797">
    <property type="entry name" value="NUDIX_hydrolase-like_dom_sf"/>
</dbReference>
<reference evidence="3" key="1">
    <citation type="submission" date="2021-06" db="EMBL/GenBank/DDBJ databases">
        <title>Parelaphostrongylus tenuis whole genome reference sequence.</title>
        <authorList>
            <person name="Garwood T.J."/>
            <person name="Larsen P.A."/>
            <person name="Fountain-Jones N.M."/>
            <person name="Garbe J.R."/>
            <person name="Macchietto M.G."/>
            <person name="Kania S.A."/>
            <person name="Gerhold R.W."/>
            <person name="Richards J.E."/>
            <person name="Wolf T.M."/>
        </authorList>
    </citation>
    <scope>NUCLEOTIDE SEQUENCE</scope>
    <source>
        <strain evidence="3">MNPRO001-30</strain>
        <tissue evidence="3">Meninges</tissue>
    </source>
</reference>
<evidence type="ECO:0000256" key="1">
    <source>
        <dbReference type="ARBA" id="ARBA00035534"/>
    </source>
</evidence>
<keyword evidence="4" id="KW-1185">Reference proteome</keyword>
<dbReference type="InterPro" id="IPR000086">
    <property type="entry name" value="NUDIX_hydrolase_dom"/>
</dbReference>
<evidence type="ECO:0000313" key="4">
    <source>
        <dbReference type="Proteomes" id="UP001196413"/>
    </source>
</evidence>
<dbReference type="EMBL" id="JAHQIW010004451">
    <property type="protein sequence ID" value="KAJ1362467.1"/>
    <property type="molecule type" value="Genomic_DNA"/>
</dbReference>
<comment type="caution">
    <text evidence="3">The sequence shown here is derived from an EMBL/GenBank/DDBJ whole genome shotgun (WGS) entry which is preliminary data.</text>
</comment>
<dbReference type="PROSITE" id="PS51462">
    <property type="entry name" value="NUDIX"/>
    <property type="match status" value="1"/>
</dbReference>
<dbReference type="AlphaFoldDB" id="A0AAD5N5T5"/>
<dbReference type="GO" id="GO:0003735">
    <property type="term" value="F:structural constituent of ribosome"/>
    <property type="evidence" value="ECO:0007669"/>
    <property type="project" value="InterPro"/>
</dbReference>
<dbReference type="InterPro" id="IPR021757">
    <property type="entry name" value="Ribosomal_mL46_N"/>
</dbReference>
<gene>
    <name evidence="3" type="ORF">KIN20_022019</name>
</gene>
<proteinExistence type="predicted"/>
<dbReference type="Gene3D" id="3.90.79.10">
    <property type="entry name" value="Nucleoside Triphosphate Pyrophosphohydrolase"/>
    <property type="match status" value="1"/>
</dbReference>
<dbReference type="SUPFAM" id="SSF55811">
    <property type="entry name" value="Nudix"/>
    <property type="match status" value="1"/>
</dbReference>
<dbReference type="PANTHER" id="PTHR13124:SF12">
    <property type="entry name" value="LARGE RIBOSOMAL SUBUNIT PROTEIN ML46"/>
    <property type="match status" value="1"/>
</dbReference>
<organism evidence="3 4">
    <name type="scientific">Parelaphostrongylus tenuis</name>
    <name type="common">Meningeal worm</name>
    <dbReference type="NCBI Taxonomy" id="148309"/>
    <lineage>
        <taxon>Eukaryota</taxon>
        <taxon>Metazoa</taxon>
        <taxon>Ecdysozoa</taxon>
        <taxon>Nematoda</taxon>
        <taxon>Chromadorea</taxon>
        <taxon>Rhabditida</taxon>
        <taxon>Rhabditina</taxon>
        <taxon>Rhabditomorpha</taxon>
        <taxon>Strongyloidea</taxon>
        <taxon>Metastrongylidae</taxon>
        <taxon>Parelaphostrongylus</taxon>
    </lineage>
</organism>
<accession>A0AAD5N5T5</accession>
<dbReference type="Proteomes" id="UP001196413">
    <property type="component" value="Unassembled WGS sequence"/>
</dbReference>
<evidence type="ECO:0000259" key="2">
    <source>
        <dbReference type="PROSITE" id="PS51462"/>
    </source>
</evidence>